<dbReference type="OrthoDB" id="103384at2"/>
<dbReference type="RefSeq" id="WP_089409922.1">
    <property type="nucleotide sequence ID" value="NZ_FZOU01000008.1"/>
</dbReference>
<dbReference type="EMBL" id="FZOU01000008">
    <property type="protein sequence ID" value="SNT34768.1"/>
    <property type="molecule type" value="Genomic_DNA"/>
</dbReference>
<organism evidence="2 3">
    <name type="scientific">Granulicella rosea</name>
    <dbReference type="NCBI Taxonomy" id="474952"/>
    <lineage>
        <taxon>Bacteria</taxon>
        <taxon>Pseudomonadati</taxon>
        <taxon>Acidobacteriota</taxon>
        <taxon>Terriglobia</taxon>
        <taxon>Terriglobales</taxon>
        <taxon>Acidobacteriaceae</taxon>
        <taxon>Granulicella</taxon>
    </lineage>
</organism>
<proteinExistence type="predicted"/>
<accession>A0A239LY20</accession>
<evidence type="ECO:0000313" key="3">
    <source>
        <dbReference type="Proteomes" id="UP000198356"/>
    </source>
</evidence>
<keyword evidence="3" id="KW-1185">Reference proteome</keyword>
<dbReference type="AlphaFoldDB" id="A0A239LY20"/>
<reference evidence="2 3" key="1">
    <citation type="submission" date="2017-06" db="EMBL/GenBank/DDBJ databases">
        <authorList>
            <person name="Kim H.J."/>
            <person name="Triplett B.A."/>
        </authorList>
    </citation>
    <scope>NUCLEOTIDE SEQUENCE [LARGE SCALE GENOMIC DNA]</scope>
    <source>
        <strain evidence="2 3">DSM 18704</strain>
    </source>
</reference>
<name>A0A239LY20_9BACT</name>
<protein>
    <recommendedName>
        <fullName evidence="4">Transcriptional regulatory protein, C terminal</fullName>
    </recommendedName>
</protein>
<sequence>MPSFVEPPAAAGDPTILTPDQKEWQALVKRIAASEVLARASQLREILLYVVHRSLHDTYPIKERDIACEVLKRPPNFDGTLDNIVRVQVGHLRRKLDQYFATEGKDEPLLIVIPRGSYIPRFELRDRPVDKVKEEPVEPEAVAPLAPAHEEEIAHAPARLRPWWIAIAAGIAIVVGLSVLAMRTHATSAVAAAGMPLAAPRNSNLITQYIFRSNNSVSVVAADTNLLLIEAILHRDVSISEYSAPNFPNNVMSGAVSPEVQEMVRLIAVRRYTSFGDTSVMLLSSKVAASFGKEISPRYSRMINMQDLQRGNFIFIGKSPWLSLFDPKLNFIQQEDPATHTHAFLNRNPLPGEPGSYAVIGNWSTESTSYASIALLPNLAHTGYVLILDGTGMEATEAAMEFLSSPESGEKLKQMLKGRELDDSAPLEVLLRVYSVQGIAHDFEIAAVRSQTK</sequence>
<gene>
    <name evidence="2" type="ORF">SAMN05421770_10827</name>
</gene>
<evidence type="ECO:0000313" key="2">
    <source>
        <dbReference type="EMBL" id="SNT34768.1"/>
    </source>
</evidence>
<dbReference type="Proteomes" id="UP000198356">
    <property type="component" value="Unassembled WGS sequence"/>
</dbReference>
<keyword evidence="1" id="KW-0812">Transmembrane</keyword>
<keyword evidence="1" id="KW-1133">Transmembrane helix</keyword>
<evidence type="ECO:0008006" key="4">
    <source>
        <dbReference type="Google" id="ProtNLM"/>
    </source>
</evidence>
<feature type="transmembrane region" description="Helical" evidence="1">
    <location>
        <begin position="163"/>
        <end position="182"/>
    </location>
</feature>
<evidence type="ECO:0000256" key="1">
    <source>
        <dbReference type="SAM" id="Phobius"/>
    </source>
</evidence>
<keyword evidence="1" id="KW-0472">Membrane</keyword>